<dbReference type="OrthoDB" id="9797588at2"/>
<dbReference type="EMBL" id="FOUR01000006">
    <property type="protein sequence ID" value="SFN24715.1"/>
    <property type="molecule type" value="Genomic_DNA"/>
</dbReference>
<gene>
    <name evidence="3" type="ORF">SAMN04487961_2567</name>
</gene>
<name>A0A1I4XG15_9GAMM</name>
<keyword evidence="4" id="KW-1185">Reference proteome</keyword>
<feature type="chain" id="PRO_5011584169" description="Tll0287-like domain-containing protein" evidence="1">
    <location>
        <begin position="22"/>
        <end position="192"/>
    </location>
</feature>
<protein>
    <recommendedName>
        <fullName evidence="2">Tll0287-like domain-containing protein</fullName>
    </recommendedName>
</protein>
<sequence length="192" mass="20613">MAKQIITAAALLSMLSVPVLAETQAHSSEELVTEARAKVKAFGGSLKQALQQAIKEGGLTNGIGVCNTVAPEIAADNSSEEWTISRTSLKVRNPDNAPTDWQELQLLAMDKQPVKNSKPVEVWQVSEASGQPTFQYMSAIPTQELCLGCHGKNIDPDVQAKLAELYPNDQATGFSEGDLRGAFVVTYQPATN</sequence>
<feature type="domain" description="Tll0287-like" evidence="2">
    <location>
        <begin position="24"/>
        <end position="186"/>
    </location>
</feature>
<accession>A0A1I4XG15</accession>
<organism evidence="3 4">
    <name type="scientific">Marinobacter pelagius</name>
    <dbReference type="NCBI Taxonomy" id="379482"/>
    <lineage>
        <taxon>Bacteria</taxon>
        <taxon>Pseudomonadati</taxon>
        <taxon>Pseudomonadota</taxon>
        <taxon>Gammaproteobacteria</taxon>
        <taxon>Pseudomonadales</taxon>
        <taxon>Marinobacteraceae</taxon>
        <taxon>Marinobacter</taxon>
    </lineage>
</organism>
<evidence type="ECO:0000313" key="4">
    <source>
        <dbReference type="Proteomes" id="UP000199339"/>
    </source>
</evidence>
<dbReference type="RefSeq" id="WP_092004167.1">
    <property type="nucleotide sequence ID" value="NZ_FOUR01000006.1"/>
</dbReference>
<reference evidence="4" key="1">
    <citation type="submission" date="2016-10" db="EMBL/GenBank/DDBJ databases">
        <authorList>
            <person name="Varghese N."/>
            <person name="Submissions S."/>
        </authorList>
    </citation>
    <scope>NUCLEOTIDE SEQUENCE [LARGE SCALE GENOMIC DNA]</scope>
    <source>
        <strain evidence="4">CGMCC 1.6775</strain>
    </source>
</reference>
<dbReference type="AlphaFoldDB" id="A0A1I4XG15"/>
<feature type="signal peptide" evidence="1">
    <location>
        <begin position="1"/>
        <end position="21"/>
    </location>
</feature>
<proteinExistence type="predicted"/>
<dbReference type="InterPro" id="IPR021796">
    <property type="entry name" value="Tll0287-like_dom"/>
</dbReference>
<dbReference type="Proteomes" id="UP000199339">
    <property type="component" value="Unassembled WGS sequence"/>
</dbReference>
<evidence type="ECO:0000256" key="1">
    <source>
        <dbReference type="SAM" id="SignalP"/>
    </source>
</evidence>
<dbReference type="Pfam" id="PF11845">
    <property type="entry name" value="Tll0287-like"/>
    <property type="match status" value="1"/>
</dbReference>
<evidence type="ECO:0000313" key="3">
    <source>
        <dbReference type="EMBL" id="SFN24715.1"/>
    </source>
</evidence>
<evidence type="ECO:0000259" key="2">
    <source>
        <dbReference type="Pfam" id="PF11845"/>
    </source>
</evidence>
<keyword evidence="1" id="KW-0732">Signal</keyword>